<gene>
    <name evidence="1" type="ORF">JIN82_01845</name>
</gene>
<dbReference type="AlphaFoldDB" id="A0A8J7MBE3"/>
<reference evidence="1" key="1">
    <citation type="submission" date="2021-01" db="EMBL/GenBank/DDBJ databases">
        <title>Modified the classification status of verrucomicrobia.</title>
        <authorList>
            <person name="Feng X."/>
        </authorList>
    </citation>
    <scope>NUCLEOTIDE SEQUENCE</scope>
    <source>
        <strain evidence="1">_KCTC 22039</strain>
    </source>
</reference>
<organism evidence="1 2">
    <name type="scientific">Persicirhabdus sediminis</name>
    <dbReference type="NCBI Taxonomy" id="454144"/>
    <lineage>
        <taxon>Bacteria</taxon>
        <taxon>Pseudomonadati</taxon>
        <taxon>Verrucomicrobiota</taxon>
        <taxon>Verrucomicrobiia</taxon>
        <taxon>Verrucomicrobiales</taxon>
        <taxon>Verrucomicrobiaceae</taxon>
        <taxon>Persicirhabdus</taxon>
    </lineage>
</organism>
<keyword evidence="2" id="KW-1185">Reference proteome</keyword>
<sequence length="153" mass="16858">MEKQDIVKQLIDQLEEKLMVMAQAAQETHEASTGSENAAEGKYDTRGLEASYLANAQAEQVKVMQSQLDSLKSVTLEKFELGEPIDIGALVELDREEELEYFLLLPSAGGLTLPFRDSTLTTIAPESALFQQLFHRGLGDMIEPGEMLILGIS</sequence>
<accession>A0A8J7MBE3</accession>
<dbReference type="Proteomes" id="UP000624703">
    <property type="component" value="Unassembled WGS sequence"/>
</dbReference>
<protein>
    <recommendedName>
        <fullName evidence="3">Transcription elongation factor GreAB</fullName>
    </recommendedName>
</protein>
<proteinExistence type="predicted"/>
<name>A0A8J7MBE3_9BACT</name>
<evidence type="ECO:0008006" key="3">
    <source>
        <dbReference type="Google" id="ProtNLM"/>
    </source>
</evidence>
<dbReference type="RefSeq" id="WP_200309929.1">
    <property type="nucleotide sequence ID" value="NZ_JAENIM010000009.1"/>
</dbReference>
<evidence type="ECO:0000313" key="1">
    <source>
        <dbReference type="EMBL" id="MBK1789891.1"/>
    </source>
</evidence>
<evidence type="ECO:0000313" key="2">
    <source>
        <dbReference type="Proteomes" id="UP000624703"/>
    </source>
</evidence>
<comment type="caution">
    <text evidence="1">The sequence shown here is derived from an EMBL/GenBank/DDBJ whole genome shotgun (WGS) entry which is preliminary data.</text>
</comment>
<dbReference type="EMBL" id="JAENIM010000009">
    <property type="protein sequence ID" value="MBK1789891.1"/>
    <property type="molecule type" value="Genomic_DNA"/>
</dbReference>